<dbReference type="InterPro" id="IPR001594">
    <property type="entry name" value="Palmitoyltrfase_DHHC"/>
</dbReference>
<dbReference type="EC" id="2.3.1.225" evidence="10"/>
<keyword evidence="6 10" id="KW-0472">Membrane</keyword>
<dbReference type="PANTHER" id="PTHR22883:SF301">
    <property type="entry name" value="PALMITOYLTRANSFERASE ZDHHC12"/>
    <property type="match status" value="1"/>
</dbReference>
<dbReference type="PROSITE" id="PS50216">
    <property type="entry name" value="DHHC"/>
    <property type="match status" value="1"/>
</dbReference>
<evidence type="ECO:0000259" key="11">
    <source>
        <dbReference type="Pfam" id="PF01529"/>
    </source>
</evidence>
<sequence length="285" mass="33258">MEAKNCQERILSRVFHVSLTTGIVLILMLKDTELRRACFDGNLLHVAAFMSLCFIGFIFYFVASCMDPGFAEISDEKSIMVSFEKAEHESESQSDGEEGTEESCKILATPSFGGARLRRCGYCAILQPLRAKHCEDCGRCVRRYDHHCPWLGNCVGERNHRFFWCFLLTQCVLIAWATEITWYSFVYKKEWLAWFLANVFLIFAMFVLGLTFIVVFLLFCCHSYLMVTAQTTWEYMSRSRISYLKTLSEDVNPFDQGVFCNVYSFLCRCRVQKWEVLLRQRDRWA</sequence>
<evidence type="ECO:0000313" key="12">
    <source>
        <dbReference type="EMBL" id="PFX21203.1"/>
    </source>
</evidence>
<gene>
    <name evidence="12" type="primary">Zdhhc12</name>
    <name evidence="12" type="ORF">AWC38_SpisGene14318</name>
</gene>
<dbReference type="GO" id="GO:0005794">
    <property type="term" value="C:Golgi apparatus"/>
    <property type="evidence" value="ECO:0007669"/>
    <property type="project" value="TreeGrafter"/>
</dbReference>
<keyword evidence="7" id="KW-0564">Palmitate</keyword>
<dbReference type="OrthoDB" id="331948at2759"/>
<dbReference type="Proteomes" id="UP000225706">
    <property type="component" value="Unassembled WGS sequence"/>
</dbReference>
<dbReference type="PANTHER" id="PTHR22883">
    <property type="entry name" value="ZINC FINGER DHHC DOMAIN CONTAINING PROTEIN"/>
    <property type="match status" value="1"/>
</dbReference>
<evidence type="ECO:0000256" key="10">
    <source>
        <dbReference type="RuleBase" id="RU079119"/>
    </source>
</evidence>
<evidence type="ECO:0000256" key="3">
    <source>
        <dbReference type="ARBA" id="ARBA00022679"/>
    </source>
</evidence>
<dbReference type="GO" id="GO:0006612">
    <property type="term" value="P:protein targeting to membrane"/>
    <property type="evidence" value="ECO:0007669"/>
    <property type="project" value="TreeGrafter"/>
</dbReference>
<evidence type="ECO:0000256" key="5">
    <source>
        <dbReference type="ARBA" id="ARBA00022989"/>
    </source>
</evidence>
<dbReference type="GO" id="GO:0005783">
    <property type="term" value="C:endoplasmic reticulum"/>
    <property type="evidence" value="ECO:0007669"/>
    <property type="project" value="TreeGrafter"/>
</dbReference>
<dbReference type="AlphaFoldDB" id="A0A2B4RWP6"/>
<keyword evidence="8" id="KW-0449">Lipoprotein</keyword>
<evidence type="ECO:0000256" key="9">
    <source>
        <dbReference type="ARBA" id="ARBA00023315"/>
    </source>
</evidence>
<keyword evidence="9 10" id="KW-0012">Acyltransferase</keyword>
<keyword evidence="13" id="KW-1185">Reference proteome</keyword>
<feature type="transmembrane region" description="Helical" evidence="10">
    <location>
        <begin position="42"/>
        <end position="63"/>
    </location>
</feature>
<comment type="catalytic activity">
    <reaction evidence="10">
        <text>L-cysteinyl-[protein] + hexadecanoyl-CoA = S-hexadecanoyl-L-cysteinyl-[protein] + CoA</text>
        <dbReference type="Rhea" id="RHEA:36683"/>
        <dbReference type="Rhea" id="RHEA-COMP:10131"/>
        <dbReference type="Rhea" id="RHEA-COMP:11032"/>
        <dbReference type="ChEBI" id="CHEBI:29950"/>
        <dbReference type="ChEBI" id="CHEBI:57287"/>
        <dbReference type="ChEBI" id="CHEBI:57379"/>
        <dbReference type="ChEBI" id="CHEBI:74151"/>
        <dbReference type="EC" id="2.3.1.225"/>
    </reaction>
</comment>
<feature type="domain" description="Palmitoyltransferase DHHC" evidence="11">
    <location>
        <begin position="118"/>
        <end position="238"/>
    </location>
</feature>
<feature type="transmembrane region" description="Helical" evidence="10">
    <location>
        <begin position="162"/>
        <end position="185"/>
    </location>
</feature>
<comment type="domain">
    <text evidence="10">The DHHC domain is required for palmitoyltransferase activity.</text>
</comment>
<evidence type="ECO:0000256" key="1">
    <source>
        <dbReference type="ARBA" id="ARBA00004127"/>
    </source>
</evidence>
<accession>A0A2B4RWP6</accession>
<keyword evidence="5 10" id="KW-1133">Transmembrane helix</keyword>
<comment type="similarity">
    <text evidence="2 10">Belongs to the DHHC palmitoyltransferase family.</text>
</comment>
<dbReference type="EMBL" id="LSMT01000287">
    <property type="protein sequence ID" value="PFX21203.1"/>
    <property type="molecule type" value="Genomic_DNA"/>
</dbReference>
<organism evidence="12 13">
    <name type="scientific">Stylophora pistillata</name>
    <name type="common">Smooth cauliflower coral</name>
    <dbReference type="NCBI Taxonomy" id="50429"/>
    <lineage>
        <taxon>Eukaryota</taxon>
        <taxon>Metazoa</taxon>
        <taxon>Cnidaria</taxon>
        <taxon>Anthozoa</taxon>
        <taxon>Hexacorallia</taxon>
        <taxon>Scleractinia</taxon>
        <taxon>Astrocoeniina</taxon>
        <taxon>Pocilloporidae</taxon>
        <taxon>Stylophora</taxon>
    </lineage>
</organism>
<keyword evidence="3 10" id="KW-0808">Transferase</keyword>
<evidence type="ECO:0000256" key="4">
    <source>
        <dbReference type="ARBA" id="ARBA00022692"/>
    </source>
</evidence>
<reference evidence="13" key="1">
    <citation type="journal article" date="2017" name="bioRxiv">
        <title>Comparative analysis of the genomes of Stylophora pistillata and Acropora digitifera provides evidence for extensive differences between species of corals.</title>
        <authorList>
            <person name="Voolstra C.R."/>
            <person name="Li Y."/>
            <person name="Liew Y.J."/>
            <person name="Baumgarten S."/>
            <person name="Zoccola D."/>
            <person name="Flot J.-F."/>
            <person name="Tambutte S."/>
            <person name="Allemand D."/>
            <person name="Aranda M."/>
        </authorList>
    </citation>
    <scope>NUCLEOTIDE SEQUENCE [LARGE SCALE GENOMIC DNA]</scope>
</reference>
<comment type="caution">
    <text evidence="12">The sequence shown here is derived from an EMBL/GenBank/DDBJ whole genome shotgun (WGS) entry which is preliminary data.</text>
</comment>
<protein>
    <recommendedName>
        <fullName evidence="10">Palmitoyltransferase</fullName>
        <ecNumber evidence="10">2.3.1.225</ecNumber>
    </recommendedName>
</protein>
<dbReference type="InterPro" id="IPR039859">
    <property type="entry name" value="PFA4/ZDH16/20/ERF2-like"/>
</dbReference>
<evidence type="ECO:0000256" key="8">
    <source>
        <dbReference type="ARBA" id="ARBA00023288"/>
    </source>
</evidence>
<feature type="transmembrane region" description="Helical" evidence="10">
    <location>
        <begin position="12"/>
        <end position="30"/>
    </location>
</feature>
<feature type="transmembrane region" description="Helical" evidence="10">
    <location>
        <begin position="191"/>
        <end position="219"/>
    </location>
</feature>
<comment type="subcellular location">
    <subcellularLocation>
        <location evidence="1">Endomembrane system</location>
        <topology evidence="1">Multi-pass membrane protein</topology>
    </subcellularLocation>
</comment>
<keyword evidence="4 10" id="KW-0812">Transmembrane</keyword>
<evidence type="ECO:0000256" key="2">
    <source>
        <dbReference type="ARBA" id="ARBA00008574"/>
    </source>
</evidence>
<name>A0A2B4RWP6_STYPI</name>
<evidence type="ECO:0000256" key="7">
    <source>
        <dbReference type="ARBA" id="ARBA00023139"/>
    </source>
</evidence>
<dbReference type="Pfam" id="PF01529">
    <property type="entry name" value="DHHC"/>
    <property type="match status" value="1"/>
</dbReference>
<evidence type="ECO:0000313" key="13">
    <source>
        <dbReference type="Proteomes" id="UP000225706"/>
    </source>
</evidence>
<dbReference type="GO" id="GO:0019706">
    <property type="term" value="F:protein-cysteine S-palmitoyltransferase activity"/>
    <property type="evidence" value="ECO:0007669"/>
    <property type="project" value="UniProtKB-EC"/>
</dbReference>
<evidence type="ECO:0000256" key="6">
    <source>
        <dbReference type="ARBA" id="ARBA00023136"/>
    </source>
</evidence>
<dbReference type="STRING" id="50429.A0A2B4RWP6"/>
<proteinExistence type="inferred from homology"/>